<feature type="chain" id="PRO_5038094040" evidence="1">
    <location>
        <begin position="25"/>
        <end position="475"/>
    </location>
</feature>
<dbReference type="Proteomes" id="UP000609531">
    <property type="component" value="Unassembled WGS sequence"/>
</dbReference>
<accession>A0A934MH76</accession>
<sequence>MGGTRAYVGAVVALVLALATPARAQDLEDAFATALGPMAERISGCLQVEGDKVREVLVIGVPRTTLRFTEVDRTFVNIAITGAVNSIALWRANQIETVDVLPTLLHGGEEARRELVETLQRRYEAPLVLTADAIRPSPDEVVVQLNLLGRDRHGEYGCSETAVLALDAATFRVRKRTYGADADYVLLGPGLKSALRSIAAAGLAVSPAIEVTSNVAETCQIAPELRHLVARLSAQLRADGAIGEAVGEGGSAPPSEVASIVVRPDRRAANALAVRVDAADGRAIAAFRALAEPVILEGCEPPPPKAAAADVAPVPAVERNEVYLVPDRDAYRVGDSFRVGIVSRRDCRLTILNASADGELCLLVPNPRTPHVVMTARTPYYFPPTGRATLTSAGEETFVALCDAGPLALGSVRHIKGPACAAGPSDAGRILGEDDAARVEAALAAADGTAAAVADDAEPDRATAVMRFAVAPRTD</sequence>
<keyword evidence="1" id="KW-0732">Signal</keyword>
<name>A0A934MH76_9HYPH</name>
<evidence type="ECO:0000259" key="2">
    <source>
        <dbReference type="Pfam" id="PF14326"/>
    </source>
</evidence>
<dbReference type="RefSeq" id="WP_198883266.1">
    <property type="nucleotide sequence ID" value="NZ_JAEKJA010000015.1"/>
</dbReference>
<evidence type="ECO:0000313" key="3">
    <source>
        <dbReference type="EMBL" id="MBJ3777358.1"/>
    </source>
</evidence>
<dbReference type="AlphaFoldDB" id="A0A934MH76"/>
<reference evidence="3" key="1">
    <citation type="submission" date="2020-12" db="EMBL/GenBank/DDBJ databases">
        <title>Bacterial taxonomy.</title>
        <authorList>
            <person name="Pan X."/>
        </authorList>
    </citation>
    <scope>NUCLEOTIDE SEQUENCE</scope>
    <source>
        <strain evidence="3">B2012</strain>
    </source>
</reference>
<organism evidence="3 4">
    <name type="scientific">Acuticoccus mangrovi</name>
    <dbReference type="NCBI Taxonomy" id="2796142"/>
    <lineage>
        <taxon>Bacteria</taxon>
        <taxon>Pseudomonadati</taxon>
        <taxon>Pseudomonadota</taxon>
        <taxon>Alphaproteobacteria</taxon>
        <taxon>Hyphomicrobiales</taxon>
        <taxon>Amorphaceae</taxon>
        <taxon>Acuticoccus</taxon>
    </lineage>
</organism>
<keyword evidence="4" id="KW-1185">Reference proteome</keyword>
<comment type="caution">
    <text evidence="3">The sequence shown here is derived from an EMBL/GenBank/DDBJ whole genome shotgun (WGS) entry which is preliminary data.</text>
</comment>
<evidence type="ECO:0000313" key="4">
    <source>
        <dbReference type="Proteomes" id="UP000609531"/>
    </source>
</evidence>
<gene>
    <name evidence="3" type="ORF">JCR33_16740</name>
</gene>
<feature type="domain" description="DUF4384" evidence="2">
    <location>
        <begin position="331"/>
        <end position="401"/>
    </location>
</feature>
<feature type="signal peptide" evidence="1">
    <location>
        <begin position="1"/>
        <end position="24"/>
    </location>
</feature>
<proteinExistence type="predicted"/>
<dbReference type="InterPro" id="IPR025493">
    <property type="entry name" value="DUF4384"/>
</dbReference>
<protein>
    <submittedName>
        <fullName evidence="3">DUF4384 domain-containing protein</fullName>
    </submittedName>
</protein>
<dbReference type="Pfam" id="PF14326">
    <property type="entry name" value="DUF4384"/>
    <property type="match status" value="1"/>
</dbReference>
<evidence type="ECO:0000256" key="1">
    <source>
        <dbReference type="SAM" id="SignalP"/>
    </source>
</evidence>
<dbReference type="EMBL" id="JAEKJA010000015">
    <property type="protein sequence ID" value="MBJ3777358.1"/>
    <property type="molecule type" value="Genomic_DNA"/>
</dbReference>